<keyword evidence="3" id="KW-1185">Reference proteome</keyword>
<feature type="compositionally biased region" description="Polar residues" evidence="1">
    <location>
        <begin position="189"/>
        <end position="203"/>
    </location>
</feature>
<evidence type="ECO:0000313" key="3">
    <source>
        <dbReference type="Proteomes" id="UP001385951"/>
    </source>
</evidence>
<sequence length="528" mass="58311">MLIIEVLRSFNDWCILLGSHKWSEFLRNPTDEEKQLETKVFYCTLSNGREVQKHGWNRIDVKESWFARWDSKNDPRIVYPYPITIYCDTPPESDKTFKPLCRPLPVEDFPRGLPPVLPPVGTTQWQVTRTLPGHNDSGKPSEGRRATQNRNSRFVGLNPPGPVQITIAPSIPNAWSRGPPGLKPPLPSFSATPPLSTPSTGSVSDFPFKTPGLPYGSSGAKYSNTLYNGSSQSLHRQFSHSDVGDTEDDDEKRVPVGQTQEIQEQEHFGSDTRLAGHSGKPENSSDTVVCPFHGPGNRQCKKGICQAWKEAVAEKKREERKRDKGSRASSSDSNTRGNFNSKSFANRNSGPRTSLKTKRSPPPWSKPPQFKPANTSSAASSDYEQPGPSSRSMPPPTNRPPRGRKMNAPGARPTSFSSSPWGTSPSHSGRSTKTSSVASDNDRDREIRNQLIAAMALSGIDKGGWDNKSVNDDQGKSSEKERKPEPSVSGDIQFGEDASTWANKRLTSWADQVETELASEDNDHKEDS</sequence>
<name>A0AAW0GJJ6_9APHY</name>
<evidence type="ECO:0000256" key="1">
    <source>
        <dbReference type="SAM" id="MobiDB-lite"/>
    </source>
</evidence>
<feature type="compositionally biased region" description="Pro residues" evidence="1">
    <location>
        <begin position="360"/>
        <end position="370"/>
    </location>
</feature>
<feature type="compositionally biased region" description="Polar residues" evidence="1">
    <location>
        <begin position="373"/>
        <end position="392"/>
    </location>
</feature>
<proteinExistence type="predicted"/>
<gene>
    <name evidence="2" type="ORF">QCA50_005354</name>
</gene>
<feature type="compositionally biased region" description="Polar residues" evidence="1">
    <location>
        <begin position="327"/>
        <end position="354"/>
    </location>
</feature>
<comment type="caution">
    <text evidence="2">The sequence shown here is derived from an EMBL/GenBank/DDBJ whole genome shotgun (WGS) entry which is preliminary data.</text>
</comment>
<dbReference type="Proteomes" id="UP001385951">
    <property type="component" value="Unassembled WGS sequence"/>
</dbReference>
<dbReference type="AlphaFoldDB" id="A0AAW0GJJ6"/>
<accession>A0AAW0GJJ6</accession>
<feature type="region of interest" description="Disordered" evidence="1">
    <location>
        <begin position="232"/>
        <end position="497"/>
    </location>
</feature>
<feature type="compositionally biased region" description="Basic and acidic residues" evidence="1">
    <location>
        <begin position="136"/>
        <end position="145"/>
    </location>
</feature>
<feature type="compositionally biased region" description="Low complexity" evidence="1">
    <location>
        <begin position="413"/>
        <end position="429"/>
    </location>
</feature>
<evidence type="ECO:0000313" key="2">
    <source>
        <dbReference type="EMBL" id="KAK7691949.1"/>
    </source>
</evidence>
<feature type="compositionally biased region" description="Basic and acidic residues" evidence="1">
    <location>
        <begin position="463"/>
        <end position="485"/>
    </location>
</feature>
<feature type="region of interest" description="Disordered" evidence="1">
    <location>
        <begin position="128"/>
        <end position="208"/>
    </location>
</feature>
<reference evidence="2 3" key="1">
    <citation type="submission" date="2022-09" db="EMBL/GenBank/DDBJ databases">
        <authorList>
            <person name="Palmer J.M."/>
        </authorList>
    </citation>
    <scope>NUCLEOTIDE SEQUENCE [LARGE SCALE GENOMIC DNA]</scope>
    <source>
        <strain evidence="2 3">DSM 7382</strain>
    </source>
</reference>
<feature type="compositionally biased region" description="Basic and acidic residues" evidence="1">
    <location>
        <begin position="311"/>
        <end position="326"/>
    </location>
</feature>
<protein>
    <submittedName>
        <fullName evidence="2">Uncharacterized protein</fullName>
    </submittedName>
</protein>
<organism evidence="2 3">
    <name type="scientific">Cerrena zonata</name>
    <dbReference type="NCBI Taxonomy" id="2478898"/>
    <lineage>
        <taxon>Eukaryota</taxon>
        <taxon>Fungi</taxon>
        <taxon>Dikarya</taxon>
        <taxon>Basidiomycota</taxon>
        <taxon>Agaricomycotina</taxon>
        <taxon>Agaricomycetes</taxon>
        <taxon>Polyporales</taxon>
        <taxon>Cerrenaceae</taxon>
        <taxon>Cerrena</taxon>
    </lineage>
</organism>
<dbReference type="EMBL" id="JASBNA010000005">
    <property type="protein sequence ID" value="KAK7691949.1"/>
    <property type="molecule type" value="Genomic_DNA"/>
</dbReference>